<evidence type="ECO:0000313" key="2">
    <source>
        <dbReference type="Proteomes" id="UP000325577"/>
    </source>
</evidence>
<evidence type="ECO:0000313" key="1">
    <source>
        <dbReference type="EMBL" id="KAA8538224.1"/>
    </source>
</evidence>
<organism evidence="1 2">
    <name type="scientific">Nyssa sinensis</name>
    <dbReference type="NCBI Taxonomy" id="561372"/>
    <lineage>
        <taxon>Eukaryota</taxon>
        <taxon>Viridiplantae</taxon>
        <taxon>Streptophyta</taxon>
        <taxon>Embryophyta</taxon>
        <taxon>Tracheophyta</taxon>
        <taxon>Spermatophyta</taxon>
        <taxon>Magnoliopsida</taxon>
        <taxon>eudicotyledons</taxon>
        <taxon>Gunneridae</taxon>
        <taxon>Pentapetalae</taxon>
        <taxon>asterids</taxon>
        <taxon>Cornales</taxon>
        <taxon>Nyssaceae</taxon>
        <taxon>Nyssa</taxon>
    </lineage>
</organism>
<accession>A0A5J5B6M0</accession>
<proteinExistence type="predicted"/>
<dbReference type="Proteomes" id="UP000325577">
    <property type="component" value="Linkage Group LG15"/>
</dbReference>
<dbReference type="AlphaFoldDB" id="A0A5J5B6M0"/>
<protein>
    <submittedName>
        <fullName evidence="1">Uncharacterized protein</fullName>
    </submittedName>
</protein>
<reference evidence="1 2" key="1">
    <citation type="submission" date="2019-09" db="EMBL/GenBank/DDBJ databases">
        <title>A chromosome-level genome assembly of the Chinese tupelo Nyssa sinensis.</title>
        <authorList>
            <person name="Yang X."/>
            <person name="Kang M."/>
            <person name="Yang Y."/>
            <person name="Xiong H."/>
            <person name="Wang M."/>
            <person name="Zhang Z."/>
            <person name="Wang Z."/>
            <person name="Wu H."/>
            <person name="Ma T."/>
            <person name="Liu J."/>
            <person name="Xi Z."/>
        </authorList>
    </citation>
    <scope>NUCLEOTIDE SEQUENCE [LARGE SCALE GENOMIC DNA]</scope>
    <source>
        <strain evidence="1">J267</strain>
        <tissue evidence="1">Leaf</tissue>
    </source>
</reference>
<sequence length="103" mass="11017">MEIYDVKVGAEGELLGDVTEEAVGGEVEDGKVDEVLEVGGDWTGEGVKGEVEGLEVGAIGDVLSLSAKWRVLSSLCLRILSENRNADSSIFSLLQLIHKFLQV</sequence>
<gene>
    <name evidence="1" type="ORF">F0562_027953</name>
</gene>
<name>A0A5J5B6M0_9ASTE</name>
<dbReference type="EMBL" id="CM018038">
    <property type="protein sequence ID" value="KAA8538224.1"/>
    <property type="molecule type" value="Genomic_DNA"/>
</dbReference>
<keyword evidence="2" id="KW-1185">Reference proteome</keyword>